<dbReference type="Proteomes" id="UP000794436">
    <property type="component" value="Unassembled WGS sequence"/>
</dbReference>
<feature type="domain" description="RRM" evidence="4">
    <location>
        <begin position="284"/>
        <end position="361"/>
    </location>
</feature>
<dbReference type="FunFam" id="3.30.70.330:FF:000232">
    <property type="entry name" value="RNA-binding domain-containing protein"/>
    <property type="match status" value="1"/>
</dbReference>
<evidence type="ECO:0000256" key="3">
    <source>
        <dbReference type="SAM" id="MobiDB-lite"/>
    </source>
</evidence>
<dbReference type="PANTHER" id="PTHR23003:SF3">
    <property type="entry name" value="FI21236P1-RELATED"/>
    <property type="match status" value="1"/>
</dbReference>
<dbReference type="SUPFAM" id="SSF54928">
    <property type="entry name" value="RNA-binding domain, RBD"/>
    <property type="match status" value="3"/>
</dbReference>
<keyword evidence="6" id="KW-1185">Reference proteome</keyword>
<dbReference type="GO" id="GO:0003729">
    <property type="term" value="F:mRNA binding"/>
    <property type="evidence" value="ECO:0007669"/>
    <property type="project" value="TreeGrafter"/>
</dbReference>
<dbReference type="Gene3D" id="3.30.70.330">
    <property type="match status" value="3"/>
</dbReference>
<dbReference type="CDD" id="cd00590">
    <property type="entry name" value="RRM_SF"/>
    <property type="match status" value="2"/>
</dbReference>
<evidence type="ECO:0000313" key="6">
    <source>
        <dbReference type="Proteomes" id="UP000794436"/>
    </source>
</evidence>
<feature type="region of interest" description="Disordered" evidence="3">
    <location>
        <begin position="1"/>
        <end position="70"/>
    </location>
</feature>
<dbReference type="InterPro" id="IPR012677">
    <property type="entry name" value="Nucleotide-bd_a/b_plait_sf"/>
</dbReference>
<dbReference type="PROSITE" id="PS50102">
    <property type="entry name" value="RRM"/>
    <property type="match status" value="3"/>
</dbReference>
<dbReference type="GO" id="GO:0005634">
    <property type="term" value="C:nucleus"/>
    <property type="evidence" value="ECO:0007669"/>
    <property type="project" value="TreeGrafter"/>
</dbReference>
<dbReference type="InterPro" id="IPR000504">
    <property type="entry name" value="RRM_dom"/>
</dbReference>
<dbReference type="OrthoDB" id="272703at2759"/>
<dbReference type="InterPro" id="IPR050374">
    <property type="entry name" value="RRT5_SRSF_SR"/>
</dbReference>
<sequence length="362" mass="39818">MADPVEKKLGMTLEEIADERKGQLSPSQGGKSKNTKRADRLAQTGPYPPRNARYGVGETPGNGEGGDGGAGRRVYVGNLSWNVKWQDLKDHMRAAGEVERASIMESNGRSKGCGLVTYVTEVDAHRAIETLNDTELDGRKIFVREDREESTPNWTRATKGCRVYVGNLSWNVKWQDLKDHMKLAGTVVHADVLEEPNGRSKGCGLVEYSTPDEAQHAIMSLNDTELEGRKIFVREDREPDGGSISSIAKRAGGRGAGGFGGPPSFGRVGVPPPQRVFVPGIEGTTLYVGNLPWDINWQNLKDLFRTVGEVDRAEVPQLPDGRSRGFGIIRFVHPEDAIRAIEQLNGRDLNGRTIEVRYDKGR</sequence>
<feature type="domain" description="RRM" evidence="4">
    <location>
        <begin position="72"/>
        <end position="148"/>
    </location>
</feature>
<evidence type="ECO:0000256" key="2">
    <source>
        <dbReference type="PROSITE-ProRule" id="PRU00176"/>
    </source>
</evidence>
<accession>A0A8K1CTK2</accession>
<protein>
    <recommendedName>
        <fullName evidence="4">RRM domain-containing protein</fullName>
    </recommendedName>
</protein>
<evidence type="ECO:0000259" key="4">
    <source>
        <dbReference type="PROSITE" id="PS50102"/>
    </source>
</evidence>
<dbReference type="GO" id="GO:1990904">
    <property type="term" value="C:ribonucleoprotein complex"/>
    <property type="evidence" value="ECO:0007669"/>
    <property type="project" value="TreeGrafter"/>
</dbReference>
<dbReference type="Pfam" id="PF00076">
    <property type="entry name" value="RRM_1"/>
    <property type="match status" value="3"/>
</dbReference>
<proteinExistence type="predicted"/>
<evidence type="ECO:0000256" key="1">
    <source>
        <dbReference type="ARBA" id="ARBA00022884"/>
    </source>
</evidence>
<evidence type="ECO:0000313" key="5">
    <source>
        <dbReference type="EMBL" id="TMW68366.1"/>
    </source>
</evidence>
<organism evidence="5 6">
    <name type="scientific">Pythium oligandrum</name>
    <name type="common">Mycoparasitic fungus</name>
    <dbReference type="NCBI Taxonomy" id="41045"/>
    <lineage>
        <taxon>Eukaryota</taxon>
        <taxon>Sar</taxon>
        <taxon>Stramenopiles</taxon>
        <taxon>Oomycota</taxon>
        <taxon>Peronosporomycetes</taxon>
        <taxon>Pythiales</taxon>
        <taxon>Pythiaceae</taxon>
        <taxon>Pythium</taxon>
    </lineage>
</organism>
<dbReference type="SMART" id="SM00360">
    <property type="entry name" value="RRM"/>
    <property type="match status" value="3"/>
</dbReference>
<dbReference type="FunFam" id="3.30.70.330:FF:000362">
    <property type="entry name" value="GBP2p Poly(A+) RNA-binding protein"/>
    <property type="match status" value="2"/>
</dbReference>
<feature type="domain" description="RRM" evidence="4">
    <location>
        <begin position="161"/>
        <end position="238"/>
    </location>
</feature>
<reference evidence="5" key="1">
    <citation type="submission" date="2019-03" db="EMBL/GenBank/DDBJ databases">
        <title>Long read genome sequence of the mycoparasitic Pythium oligandrum ATCC 38472 isolated from sugarbeet rhizosphere.</title>
        <authorList>
            <person name="Gaulin E."/>
        </authorList>
    </citation>
    <scope>NUCLEOTIDE SEQUENCE</scope>
    <source>
        <strain evidence="5">ATCC 38472_TT</strain>
    </source>
</reference>
<dbReference type="AlphaFoldDB" id="A0A8K1CTK2"/>
<gene>
    <name evidence="5" type="ORF">Poli38472_005834</name>
</gene>
<dbReference type="EMBL" id="SPLM01000002">
    <property type="protein sequence ID" value="TMW68366.1"/>
    <property type="molecule type" value="Genomic_DNA"/>
</dbReference>
<dbReference type="GO" id="GO:0005737">
    <property type="term" value="C:cytoplasm"/>
    <property type="evidence" value="ECO:0007669"/>
    <property type="project" value="TreeGrafter"/>
</dbReference>
<keyword evidence="1 2" id="KW-0694">RNA-binding</keyword>
<name>A0A8K1CTK2_PYTOL</name>
<dbReference type="PANTHER" id="PTHR23003">
    <property type="entry name" value="RNA RECOGNITION MOTIF RRM DOMAIN CONTAINING PROTEIN"/>
    <property type="match status" value="1"/>
</dbReference>
<feature type="compositionally biased region" description="Gly residues" evidence="3">
    <location>
        <begin position="58"/>
        <end position="70"/>
    </location>
</feature>
<comment type="caution">
    <text evidence="5">The sequence shown here is derived from an EMBL/GenBank/DDBJ whole genome shotgun (WGS) entry which is preliminary data.</text>
</comment>
<dbReference type="InterPro" id="IPR035979">
    <property type="entry name" value="RBD_domain_sf"/>
</dbReference>